<keyword evidence="4 10" id="KW-0547">Nucleotide-binding</keyword>
<dbReference type="InterPro" id="IPR002305">
    <property type="entry name" value="aa-tRNA-synth_Ic"/>
</dbReference>
<dbReference type="PRINTS" id="PR01039">
    <property type="entry name" value="TRNASYNTHTRP"/>
</dbReference>
<sequence>MELFNNLKNFLKQHNIKYKLIDVGTNDYSVDAHVKALEIKYMEGLSTLLFLADGKYIVVLRRDDRNIDFEKLKAATKCKEIKFCDEKEMKNFGFDPGLATPFLLRELKPGIKIFVDSAVKKMDKVICGSTQPNLALETSLHEVLNNIGDYQVADITVPNPKRQDDEKMADQKSKDLSEVVIVSGITPSSPKGLHLGNYLGAVKGHVEFQSKVKKANYFIADYHSLNMVHEAEQVRANVLNTYLDYLALGLDLDRDNVSFYIESGVPEITELNIILNNVVTMAELKRMHAYKDKFEKGVNEDSINHGLFNYPVLMAADIIIFNADIVPVGEDQKQHVEITRDIAQSFNKRYGKVLTVPEVYIRKETARVVGIDGVKKMSKSLGNDIPVFASEEEIKKQIFSVTTDPGRIHPNDPGDPDKNPIFSYMKLMEYDQKKLDGFVERYKKGTVGDVEIKKEFYEFFLQYFKEARERRKKYEKDIPGIKKLIEKNNAEVRAVAKETIKKVRKAVGLD</sequence>
<dbReference type="Pfam" id="PF00579">
    <property type="entry name" value="tRNA-synt_1b"/>
    <property type="match status" value="1"/>
</dbReference>
<evidence type="ECO:0000313" key="12">
    <source>
        <dbReference type="EMBL" id="KKQ36048.1"/>
    </source>
</evidence>
<dbReference type="Pfam" id="PF04073">
    <property type="entry name" value="tRNA_edit"/>
    <property type="match status" value="1"/>
</dbReference>
<dbReference type="InterPro" id="IPR050203">
    <property type="entry name" value="Trp-tRNA_synthetase"/>
</dbReference>
<dbReference type="Proteomes" id="UP000034852">
    <property type="component" value="Unassembled WGS sequence"/>
</dbReference>
<dbReference type="SUPFAM" id="SSF52374">
    <property type="entry name" value="Nucleotidylyl transferase"/>
    <property type="match status" value="1"/>
</dbReference>
<dbReference type="InterPro" id="IPR007214">
    <property type="entry name" value="YbaK/aa-tRNA-synth-assoc-dom"/>
</dbReference>
<dbReference type="PANTHER" id="PTHR43766:SF1">
    <property type="entry name" value="TRYPTOPHAN--TRNA LIGASE, MITOCHONDRIAL"/>
    <property type="match status" value="1"/>
</dbReference>
<accession>A0A0G0GYI1</accession>
<keyword evidence="7 10" id="KW-0030">Aminoacyl-tRNA synthetase</keyword>
<dbReference type="GO" id="GO:0004830">
    <property type="term" value="F:tryptophan-tRNA ligase activity"/>
    <property type="evidence" value="ECO:0007669"/>
    <property type="project" value="UniProtKB-UniRule"/>
</dbReference>
<comment type="caution">
    <text evidence="12">The sequence shown here is derived from an EMBL/GenBank/DDBJ whole genome shotgun (WGS) entry which is preliminary data.</text>
</comment>
<evidence type="ECO:0000256" key="1">
    <source>
        <dbReference type="ARBA" id="ARBA00005594"/>
    </source>
</evidence>
<evidence type="ECO:0000256" key="8">
    <source>
        <dbReference type="ARBA" id="ARBA00049929"/>
    </source>
</evidence>
<dbReference type="InterPro" id="IPR036754">
    <property type="entry name" value="YbaK/aa-tRNA-synt-asso_dom_sf"/>
</dbReference>
<reference evidence="12 13" key="1">
    <citation type="journal article" date="2015" name="Nature">
        <title>rRNA introns, odd ribosomes, and small enigmatic genomes across a large radiation of phyla.</title>
        <authorList>
            <person name="Brown C.T."/>
            <person name="Hug L.A."/>
            <person name="Thomas B.C."/>
            <person name="Sharon I."/>
            <person name="Castelle C.J."/>
            <person name="Singh A."/>
            <person name="Wilkins M.J."/>
            <person name="Williams K.H."/>
            <person name="Banfield J.F."/>
        </authorList>
    </citation>
    <scope>NUCLEOTIDE SEQUENCE [LARGE SCALE GENOMIC DNA]</scope>
</reference>
<keyword evidence="3 10" id="KW-0436">Ligase</keyword>
<proteinExistence type="inferred from homology"/>
<dbReference type="Gene3D" id="3.40.50.620">
    <property type="entry name" value="HUPs"/>
    <property type="match status" value="1"/>
</dbReference>
<gene>
    <name evidence="12" type="ORF">US52_C0011G0012</name>
</gene>
<dbReference type="EC" id="6.1.1.2" evidence="2 9"/>
<dbReference type="GO" id="GO:0002161">
    <property type="term" value="F:aminoacyl-tRNA deacylase activity"/>
    <property type="evidence" value="ECO:0007669"/>
    <property type="project" value="InterPro"/>
</dbReference>
<keyword evidence="6 10" id="KW-0648">Protein biosynthesis</keyword>
<evidence type="ECO:0000313" key="13">
    <source>
        <dbReference type="Proteomes" id="UP000034852"/>
    </source>
</evidence>
<evidence type="ECO:0000256" key="4">
    <source>
        <dbReference type="ARBA" id="ARBA00022741"/>
    </source>
</evidence>
<name>A0A0G0GYI1_9BACT</name>
<dbReference type="PATRIC" id="fig|1619087.5.peg.173"/>
<dbReference type="PANTHER" id="PTHR43766">
    <property type="entry name" value="TRYPTOPHAN--TRNA LIGASE, MITOCHONDRIAL"/>
    <property type="match status" value="1"/>
</dbReference>
<dbReference type="FunFam" id="1.10.240.10:FF:000005">
    <property type="entry name" value="Tryptophan--tRNA ligase"/>
    <property type="match status" value="1"/>
</dbReference>
<protein>
    <recommendedName>
        <fullName evidence="2 9">Tryptophan--tRNA ligase</fullName>
        <ecNumber evidence="2 9">6.1.1.2</ecNumber>
    </recommendedName>
</protein>
<dbReference type="GO" id="GO:0006436">
    <property type="term" value="P:tryptophanyl-tRNA aminoacylation"/>
    <property type="evidence" value="ECO:0007669"/>
    <property type="project" value="UniProtKB-UniRule"/>
</dbReference>
<dbReference type="NCBIfam" id="TIGR00233">
    <property type="entry name" value="trpS"/>
    <property type="match status" value="1"/>
</dbReference>
<evidence type="ECO:0000256" key="6">
    <source>
        <dbReference type="ARBA" id="ARBA00022917"/>
    </source>
</evidence>
<keyword evidence="5 10" id="KW-0067">ATP-binding</keyword>
<dbReference type="SUPFAM" id="SSF55826">
    <property type="entry name" value="YbaK/ProRS associated domain"/>
    <property type="match status" value="1"/>
</dbReference>
<evidence type="ECO:0000259" key="11">
    <source>
        <dbReference type="Pfam" id="PF04073"/>
    </source>
</evidence>
<dbReference type="GO" id="GO:0005829">
    <property type="term" value="C:cytosol"/>
    <property type="evidence" value="ECO:0007669"/>
    <property type="project" value="TreeGrafter"/>
</dbReference>
<dbReference type="Gene3D" id="1.10.240.10">
    <property type="entry name" value="Tyrosyl-Transfer RNA Synthetase"/>
    <property type="match status" value="1"/>
</dbReference>
<organism evidence="12 13">
    <name type="scientific">candidate division WS6 bacterium GW2011_GWA2_37_6</name>
    <dbReference type="NCBI Taxonomy" id="1619087"/>
    <lineage>
        <taxon>Bacteria</taxon>
        <taxon>Candidatus Dojkabacteria</taxon>
    </lineage>
</organism>
<evidence type="ECO:0000256" key="5">
    <source>
        <dbReference type="ARBA" id="ARBA00022840"/>
    </source>
</evidence>
<evidence type="ECO:0000256" key="10">
    <source>
        <dbReference type="RuleBase" id="RU363036"/>
    </source>
</evidence>
<comment type="similarity">
    <text evidence="1 10">Belongs to the class-I aminoacyl-tRNA synthetase family.</text>
</comment>
<evidence type="ECO:0000256" key="7">
    <source>
        <dbReference type="ARBA" id="ARBA00023146"/>
    </source>
</evidence>
<dbReference type="Gene3D" id="3.90.960.10">
    <property type="entry name" value="YbaK/aminoacyl-tRNA synthetase-associated domain"/>
    <property type="match status" value="1"/>
</dbReference>
<evidence type="ECO:0000256" key="2">
    <source>
        <dbReference type="ARBA" id="ARBA00013161"/>
    </source>
</evidence>
<evidence type="ECO:0000256" key="3">
    <source>
        <dbReference type="ARBA" id="ARBA00022598"/>
    </source>
</evidence>
<feature type="domain" description="YbaK/aminoacyl-tRNA synthetase-associated" evidence="11">
    <location>
        <begin position="30"/>
        <end position="140"/>
    </location>
</feature>
<evidence type="ECO:0000256" key="9">
    <source>
        <dbReference type="NCBIfam" id="TIGR00233"/>
    </source>
</evidence>
<dbReference type="AlphaFoldDB" id="A0A0G0GYI1"/>
<dbReference type="InterPro" id="IPR014729">
    <property type="entry name" value="Rossmann-like_a/b/a_fold"/>
</dbReference>
<dbReference type="CDD" id="cd00806">
    <property type="entry name" value="TrpRS_core"/>
    <property type="match status" value="1"/>
</dbReference>
<comment type="catalytic activity">
    <reaction evidence="8">
        <text>tRNA(Trp) + L-tryptophan + ATP = L-tryptophyl-tRNA(Trp) + AMP + diphosphate + H(+)</text>
        <dbReference type="Rhea" id="RHEA:24080"/>
        <dbReference type="Rhea" id="RHEA-COMP:9671"/>
        <dbReference type="Rhea" id="RHEA-COMP:9705"/>
        <dbReference type="ChEBI" id="CHEBI:15378"/>
        <dbReference type="ChEBI" id="CHEBI:30616"/>
        <dbReference type="ChEBI" id="CHEBI:33019"/>
        <dbReference type="ChEBI" id="CHEBI:57912"/>
        <dbReference type="ChEBI" id="CHEBI:78442"/>
        <dbReference type="ChEBI" id="CHEBI:78535"/>
        <dbReference type="ChEBI" id="CHEBI:456215"/>
        <dbReference type="EC" id="6.1.1.2"/>
    </reaction>
</comment>
<dbReference type="InterPro" id="IPR002306">
    <property type="entry name" value="Trp-tRNA-ligase"/>
</dbReference>
<dbReference type="EMBL" id="LBTH01000011">
    <property type="protein sequence ID" value="KKQ36048.1"/>
    <property type="molecule type" value="Genomic_DNA"/>
</dbReference>
<dbReference type="GO" id="GO:0005524">
    <property type="term" value="F:ATP binding"/>
    <property type="evidence" value="ECO:0007669"/>
    <property type="project" value="UniProtKB-KW"/>
</dbReference>